<dbReference type="PIRSF" id="PIRSF029172">
    <property type="entry name" value="UCP029172_ABC_sbc_YnjB"/>
    <property type="match status" value="1"/>
</dbReference>
<dbReference type="Pfam" id="PF13416">
    <property type="entry name" value="SBP_bac_8"/>
    <property type="match status" value="1"/>
</dbReference>
<keyword evidence="1" id="KW-0574">Periplasm</keyword>
<organism evidence="3 4">
    <name type="scientific">Acuticoccus mangrovi</name>
    <dbReference type="NCBI Taxonomy" id="2796142"/>
    <lineage>
        <taxon>Bacteria</taxon>
        <taxon>Pseudomonadati</taxon>
        <taxon>Pseudomonadota</taxon>
        <taxon>Alphaproteobacteria</taxon>
        <taxon>Hyphomicrobiales</taxon>
        <taxon>Amorphaceae</taxon>
        <taxon>Acuticoccus</taxon>
    </lineage>
</organism>
<protein>
    <submittedName>
        <fullName evidence="3">ABC transporter substrate-binding protein</fullName>
    </submittedName>
</protein>
<dbReference type="Proteomes" id="UP000609531">
    <property type="component" value="Unassembled WGS sequence"/>
</dbReference>
<dbReference type="NCBIfam" id="NF008633">
    <property type="entry name" value="PRK11622.1"/>
    <property type="match status" value="1"/>
</dbReference>
<keyword evidence="2" id="KW-0732">Signal</keyword>
<accession>A0A934IVC1</accession>
<evidence type="ECO:0000313" key="4">
    <source>
        <dbReference type="Proteomes" id="UP000609531"/>
    </source>
</evidence>
<dbReference type="InterPro" id="IPR006059">
    <property type="entry name" value="SBP"/>
</dbReference>
<feature type="signal peptide" evidence="2">
    <location>
        <begin position="1"/>
        <end position="20"/>
    </location>
</feature>
<dbReference type="EMBL" id="JAEKJA010000027">
    <property type="protein sequence ID" value="MBJ3778404.1"/>
    <property type="molecule type" value="Genomic_DNA"/>
</dbReference>
<reference evidence="3" key="1">
    <citation type="submission" date="2020-12" db="EMBL/GenBank/DDBJ databases">
        <title>Bacterial taxonomy.</title>
        <authorList>
            <person name="Pan X."/>
        </authorList>
    </citation>
    <scope>NUCLEOTIDE SEQUENCE</scope>
    <source>
        <strain evidence="3">B2012</strain>
    </source>
</reference>
<sequence>MAGVLLFTGLVLAAAVPARAEPAPDVTDWPAVVAAAKGQEVHFYAWGGEPRINDYIAWVGKEMAERYGITLTQVKLADTAEAVTRVLAEVTAGKTDGGAVDLVWINGENFVAMKENGLLLGDAWAEKLPNRPLVDLAHYGAAILDDFGVPVDGQQSPWGRAQLVYLYDTVATPEPPRTLDALIAFVEAHPGRFTYPAPPDFVGTSFLKEIMLLALDDPSVLYRPAGADAEELVRDTLLPVLERLHPYLWRSGEAFPNGVAETRALFADGALKLALTFNPADADAAIYEGLLPETVSVTTFEDGSLGNVHFVAVPSNADDKAGALVVANFLLSPEAQARKADPAVWGDPTVLAVDALPEAERARFADEAGIDAPTLSEPHASWTAVIERVWTETFVK</sequence>
<comment type="caution">
    <text evidence="3">The sequence shown here is derived from an EMBL/GenBank/DDBJ whole genome shotgun (WGS) entry which is preliminary data.</text>
</comment>
<dbReference type="SUPFAM" id="SSF53850">
    <property type="entry name" value="Periplasmic binding protein-like II"/>
    <property type="match status" value="1"/>
</dbReference>
<dbReference type="PANTHER" id="PTHR42779">
    <property type="entry name" value="PROTEIN YNJB"/>
    <property type="match status" value="1"/>
</dbReference>
<evidence type="ECO:0000313" key="3">
    <source>
        <dbReference type="EMBL" id="MBJ3778404.1"/>
    </source>
</evidence>
<dbReference type="Gene3D" id="3.40.190.10">
    <property type="entry name" value="Periplasmic binding protein-like II"/>
    <property type="match status" value="2"/>
</dbReference>
<feature type="chain" id="PRO_5036698159" evidence="2">
    <location>
        <begin position="21"/>
        <end position="396"/>
    </location>
</feature>
<evidence type="ECO:0000256" key="2">
    <source>
        <dbReference type="SAM" id="SignalP"/>
    </source>
</evidence>
<proteinExistence type="predicted"/>
<gene>
    <name evidence="3" type="ORF">JCR33_22080</name>
</gene>
<keyword evidence="4" id="KW-1185">Reference proteome</keyword>
<dbReference type="PANTHER" id="PTHR42779:SF1">
    <property type="entry name" value="PROTEIN YNJB"/>
    <property type="match status" value="1"/>
</dbReference>
<dbReference type="AlphaFoldDB" id="A0A934IVC1"/>
<dbReference type="InterPro" id="IPR027020">
    <property type="entry name" value="YnjB"/>
</dbReference>
<name>A0A934IVC1_9HYPH</name>
<evidence type="ECO:0000256" key="1">
    <source>
        <dbReference type="ARBA" id="ARBA00022764"/>
    </source>
</evidence>